<evidence type="ECO:0000256" key="13">
    <source>
        <dbReference type="SAM" id="Coils"/>
    </source>
</evidence>
<dbReference type="InterPro" id="IPR026983">
    <property type="entry name" value="DHC"/>
</dbReference>
<keyword evidence="6" id="KW-0067">ATP-binding</keyword>
<sequence length="1369" mass="155264">MIHETVTQNSVRFLEEMSRHNYVTPTSYLELLGCYSQFVSRKRKELTLASSRLKTGLDKILVTTVEVAKLQEQLEVMSPELDKAVKEATLTMEQIAKDTAVAEKTKSEVQKEEEIAAAKAMETEAIAADAQKDLAEALPLLEAAVSSLKSLNKNDVTEVRALQRPPYGVKLVMEATCIMKGIKPKRVAGEKPGQKIDDYWEPGKAQLQDPGKFLESLFSYDKDNIPVETIKRIEPYINNPNFTPEAILKVSKACTSICQWVIAMYKYHFVAVAVAPKREKLRLAMEELDATEKILAAAKRKLSEVEEGVFQLQRRYSDSMNKKQNLEEKCKLCQARLDRADKLINSLADEKDRWGDTIQKYESLVHNVPGDVLISAGFIAYLGPFTVNYRVRMASEWSQALPNLGVPASPDAGLLNTMGDPVKIRSWQIFGLPADLYSVENSVIAHLSRRWPLFIDPQGQANKWIKNMEAENEICLVKQSSRDFIRVLENAIRFGKPCLMENVGSDLDPSLESILLKRVFRQQGTLVIRIGDNFVPYHKDFKFYLTSKLANPHYTPEVSTKVTLINFTLSPSGLQDQLLAIVVAEERPDLEDSKNQLIVSNAQMKQELKEIEDKILYLLSASQGSPVDDIELIETLDASKITSGEIQAKVKAAEVTERTIDETRGQYIPVAVNSQILFFCVADMAKIDPMYQYSLEWFIRIFLNAIASAERADSIVDRVNHINDAFTYSLFSNVCRSLFQKHKLLFGLLMCVRNEMQKGNIDMMEWRWLIAGGTEIPEELPNPAPKWLSTRSWNDILTLTALPNFADFATDFEKHTHAFKKIFDHAEPQDVNLPGQWTTKLDSFQAILVLKTLRPDKVTNAMQTYVASKMGQKFIEPQTSDLTAVFKESSMVSPLVFVLSTGTDPAGSLYRFAESMRFSDRLNAISLGQGQGPRAESLMRIAMERGDWVFFQNCHLAPSWMPVLERLVETIDPEQVHKDFRLWLTSMPSAQFPVYILQNSSKMTVEPPKGIKANLMRSYQNFSDRFFKQCPGKVRVFKHLLLSISFFHAVVLERRKFGALGFNIPYEFTDGDINICIDQLSMFLQEYNDIPFKVMEQTATAMLKKVPDTVNLAMVQKKYPVMYEQSMNTVLVQEVIRYNRLLTVIHSTLQDLLKALKGQVVMSQKLEEMANSLFLNAVPAIWARQAYPSLKPLAAWVTDLITRMEFINTWVDSGIPKVFWISGFFFPQAFLTGTLQNHARKIKVPIDSISFDFKVKGKDIAKSPKTGCYIDGLFLEGARWDTHIKALNESKPKELFTSMPVIWLMPTPNRMPHDTGIYACPVYKTLTRAGTLSTTGHSTNFVFTIEIPTEKPQRHWIKRGVALMCALNF</sequence>
<keyword evidence="20" id="KW-1185">Reference proteome</keyword>
<evidence type="ECO:0000256" key="6">
    <source>
        <dbReference type="ARBA" id="ARBA00022840"/>
    </source>
</evidence>
<evidence type="ECO:0000313" key="20">
    <source>
        <dbReference type="Proteomes" id="UP000735302"/>
    </source>
</evidence>
<dbReference type="FunFam" id="1.20.920.20:FF:000006">
    <property type="entry name" value="Dynein, axonemal, heavy chain 6"/>
    <property type="match status" value="1"/>
</dbReference>
<keyword evidence="7" id="KW-0243">Dynein</keyword>
<feature type="domain" description="Dynein heavy chain coiled coil stalk" evidence="15">
    <location>
        <begin position="52"/>
        <end position="393"/>
    </location>
</feature>
<dbReference type="GO" id="GO:0045505">
    <property type="term" value="F:dynein intermediate chain binding"/>
    <property type="evidence" value="ECO:0007669"/>
    <property type="project" value="InterPro"/>
</dbReference>
<organism evidence="19 20">
    <name type="scientific">Plakobranchus ocellatus</name>
    <dbReference type="NCBI Taxonomy" id="259542"/>
    <lineage>
        <taxon>Eukaryota</taxon>
        <taxon>Metazoa</taxon>
        <taxon>Spiralia</taxon>
        <taxon>Lophotrochozoa</taxon>
        <taxon>Mollusca</taxon>
        <taxon>Gastropoda</taxon>
        <taxon>Heterobranchia</taxon>
        <taxon>Euthyneura</taxon>
        <taxon>Panpulmonata</taxon>
        <taxon>Sacoglossa</taxon>
        <taxon>Placobranchoidea</taxon>
        <taxon>Plakobranchidae</taxon>
        <taxon>Plakobranchus</taxon>
    </lineage>
</organism>
<proteinExistence type="inferred from homology"/>
<dbReference type="Gene3D" id="1.10.8.1220">
    <property type="match status" value="1"/>
</dbReference>
<dbReference type="InterPro" id="IPR024743">
    <property type="entry name" value="Dynein_HC_stalk"/>
</dbReference>
<evidence type="ECO:0000256" key="8">
    <source>
        <dbReference type="ARBA" id="ARBA00023054"/>
    </source>
</evidence>
<dbReference type="Pfam" id="PF18199">
    <property type="entry name" value="Dynein_C"/>
    <property type="match status" value="1"/>
</dbReference>
<dbReference type="FunFam" id="3.40.50.300:FF:000362">
    <property type="entry name" value="Dynein, axonemal, heavy chain 6"/>
    <property type="match status" value="1"/>
</dbReference>
<keyword evidence="11" id="KW-0206">Cytoskeleton</keyword>
<evidence type="ECO:0000256" key="3">
    <source>
        <dbReference type="ARBA" id="ARBA00022490"/>
    </source>
</evidence>
<evidence type="ECO:0000259" key="15">
    <source>
        <dbReference type="Pfam" id="PF12777"/>
    </source>
</evidence>
<accession>A0AAV3Z2B3</accession>
<dbReference type="GO" id="GO:0005524">
    <property type="term" value="F:ATP binding"/>
    <property type="evidence" value="ECO:0007669"/>
    <property type="project" value="UniProtKB-KW"/>
</dbReference>
<keyword evidence="10" id="KW-0505">Motor protein</keyword>
<comment type="subcellular location">
    <subcellularLocation>
        <location evidence="1">Cytoplasm</location>
        <location evidence="1">Cytoskeleton</location>
        <location evidence="1">Cilium axoneme</location>
    </subcellularLocation>
</comment>
<dbReference type="PANTHER" id="PTHR22878:SF73">
    <property type="entry name" value="DYNEIN AXONEMAL HEAVY CHAIN 1"/>
    <property type="match status" value="1"/>
</dbReference>
<gene>
    <name evidence="19" type="ORF">PoB_001505400</name>
</gene>
<dbReference type="Gene3D" id="6.10.140.1060">
    <property type="match status" value="1"/>
</dbReference>
<dbReference type="Gene3D" id="3.40.50.300">
    <property type="entry name" value="P-loop containing nucleotide triphosphate hydrolases"/>
    <property type="match status" value="2"/>
</dbReference>
<dbReference type="EMBL" id="BLXT01001856">
    <property type="protein sequence ID" value="GFN88548.1"/>
    <property type="molecule type" value="Genomic_DNA"/>
</dbReference>
<dbReference type="FunFam" id="3.40.50.300:FF:001145">
    <property type="entry name" value="Putative dynein heavy chain"/>
    <property type="match status" value="1"/>
</dbReference>
<keyword evidence="3" id="KW-0963">Cytoplasm</keyword>
<dbReference type="Pfam" id="PF12777">
    <property type="entry name" value="MT"/>
    <property type="match status" value="1"/>
</dbReference>
<keyword evidence="8 13" id="KW-0175">Coiled coil</keyword>
<evidence type="ECO:0000313" key="19">
    <source>
        <dbReference type="EMBL" id="GFN88548.1"/>
    </source>
</evidence>
<evidence type="ECO:0000259" key="16">
    <source>
        <dbReference type="Pfam" id="PF12780"/>
    </source>
</evidence>
<keyword evidence="4" id="KW-0493">Microtubule</keyword>
<dbReference type="FunFam" id="1.10.8.1220:FF:000001">
    <property type="entry name" value="Dynein axonemal heavy chain 5"/>
    <property type="match status" value="1"/>
</dbReference>
<reference evidence="19 20" key="1">
    <citation type="journal article" date="2021" name="Elife">
        <title>Chloroplast acquisition without the gene transfer in kleptoplastic sea slugs, Plakobranchus ocellatus.</title>
        <authorList>
            <person name="Maeda T."/>
            <person name="Takahashi S."/>
            <person name="Yoshida T."/>
            <person name="Shimamura S."/>
            <person name="Takaki Y."/>
            <person name="Nagai Y."/>
            <person name="Toyoda A."/>
            <person name="Suzuki Y."/>
            <person name="Arimoto A."/>
            <person name="Ishii H."/>
            <person name="Satoh N."/>
            <person name="Nishiyama T."/>
            <person name="Hasebe M."/>
            <person name="Maruyama T."/>
            <person name="Minagawa J."/>
            <person name="Obokata J."/>
            <person name="Shigenobu S."/>
        </authorList>
    </citation>
    <scope>NUCLEOTIDE SEQUENCE [LARGE SCALE GENOMIC DNA]</scope>
</reference>
<comment type="caution">
    <text evidence="19">The sequence shown here is derived from an EMBL/GenBank/DDBJ whole genome shotgun (WGS) entry which is preliminary data.</text>
</comment>
<dbReference type="InterPro" id="IPR035706">
    <property type="entry name" value="AAA_9"/>
</dbReference>
<dbReference type="InterPro" id="IPR041228">
    <property type="entry name" value="Dynein_C"/>
</dbReference>
<evidence type="ECO:0000259" key="17">
    <source>
        <dbReference type="Pfam" id="PF12781"/>
    </source>
</evidence>
<dbReference type="Gene3D" id="1.20.1270.280">
    <property type="match status" value="1"/>
</dbReference>
<evidence type="ECO:0000259" key="14">
    <source>
        <dbReference type="Pfam" id="PF03028"/>
    </source>
</evidence>
<name>A0AAV3Z2B3_9GAST</name>
<dbReference type="GO" id="GO:0008569">
    <property type="term" value="F:minus-end-directed microtubule motor activity"/>
    <property type="evidence" value="ECO:0007669"/>
    <property type="project" value="InterPro"/>
</dbReference>
<evidence type="ECO:0000259" key="18">
    <source>
        <dbReference type="Pfam" id="PF18199"/>
    </source>
</evidence>
<dbReference type="InterPro" id="IPR027417">
    <property type="entry name" value="P-loop_NTPase"/>
</dbReference>
<dbReference type="PANTHER" id="PTHR22878">
    <property type="entry name" value="DYNEIN HEAVY CHAIN 6, AXONEMAL-LIKE-RELATED"/>
    <property type="match status" value="1"/>
</dbReference>
<evidence type="ECO:0000256" key="2">
    <source>
        <dbReference type="ARBA" id="ARBA00008887"/>
    </source>
</evidence>
<evidence type="ECO:0000256" key="11">
    <source>
        <dbReference type="ARBA" id="ARBA00023212"/>
    </source>
</evidence>
<dbReference type="Pfam" id="PF12781">
    <property type="entry name" value="AAA_9"/>
    <property type="match status" value="1"/>
</dbReference>
<keyword evidence="5" id="KW-0547">Nucleotide-binding</keyword>
<comment type="similarity">
    <text evidence="2">Belongs to the dynein heavy chain family.</text>
</comment>
<evidence type="ECO:0000256" key="1">
    <source>
        <dbReference type="ARBA" id="ARBA00004430"/>
    </source>
</evidence>
<feature type="domain" description="Dynein heavy chain AAA module D4" evidence="16">
    <location>
        <begin position="2"/>
        <end position="37"/>
    </location>
</feature>
<dbReference type="InterPro" id="IPR004273">
    <property type="entry name" value="Dynein_heavy_D6_P-loop"/>
</dbReference>
<dbReference type="InterPro" id="IPR024317">
    <property type="entry name" value="Dynein_heavy_chain_D4_dom"/>
</dbReference>
<dbReference type="GO" id="GO:0007018">
    <property type="term" value="P:microtubule-based movement"/>
    <property type="evidence" value="ECO:0007669"/>
    <property type="project" value="InterPro"/>
</dbReference>
<keyword evidence="12" id="KW-0966">Cell projection</keyword>
<feature type="domain" description="Dynein heavy chain region D6 P-loop" evidence="14">
    <location>
        <begin position="892"/>
        <end position="1004"/>
    </location>
</feature>
<feature type="domain" description="Dynein heavy chain C-terminal" evidence="18">
    <location>
        <begin position="1094"/>
        <end position="1365"/>
    </location>
</feature>
<keyword evidence="9" id="KW-0969">Cilium</keyword>
<dbReference type="Gene3D" id="3.10.490.20">
    <property type="match status" value="1"/>
</dbReference>
<evidence type="ECO:0000256" key="9">
    <source>
        <dbReference type="ARBA" id="ARBA00023069"/>
    </source>
</evidence>
<feature type="domain" description="Dynein heavy chain ATP-binding dynein motor region" evidence="17">
    <location>
        <begin position="425"/>
        <end position="646"/>
    </location>
</feature>
<dbReference type="Proteomes" id="UP000735302">
    <property type="component" value="Unassembled WGS sequence"/>
</dbReference>
<evidence type="ECO:0000256" key="10">
    <source>
        <dbReference type="ARBA" id="ARBA00023175"/>
    </source>
</evidence>
<evidence type="ECO:0000256" key="4">
    <source>
        <dbReference type="ARBA" id="ARBA00022701"/>
    </source>
</evidence>
<dbReference type="GO" id="GO:0051959">
    <property type="term" value="F:dynein light intermediate chain binding"/>
    <property type="evidence" value="ECO:0007669"/>
    <property type="project" value="InterPro"/>
</dbReference>
<dbReference type="Pfam" id="PF03028">
    <property type="entry name" value="Dynein_heavy"/>
    <property type="match status" value="1"/>
</dbReference>
<dbReference type="GO" id="GO:0005930">
    <property type="term" value="C:axoneme"/>
    <property type="evidence" value="ECO:0007669"/>
    <property type="project" value="UniProtKB-SubCell"/>
</dbReference>
<evidence type="ECO:0000256" key="12">
    <source>
        <dbReference type="ARBA" id="ARBA00023273"/>
    </source>
</evidence>
<evidence type="ECO:0000256" key="7">
    <source>
        <dbReference type="ARBA" id="ARBA00023017"/>
    </source>
</evidence>
<dbReference type="FunFam" id="1.20.1270.280:FF:000001">
    <property type="entry name" value="dynein heavy chain 7, axonemal"/>
    <property type="match status" value="1"/>
</dbReference>
<dbReference type="FunFam" id="3.10.490.20:FF:000001">
    <property type="entry name" value="dynein heavy chain 7, axonemal"/>
    <property type="match status" value="1"/>
</dbReference>
<dbReference type="SUPFAM" id="SSF57997">
    <property type="entry name" value="Tropomyosin"/>
    <property type="match status" value="1"/>
</dbReference>
<feature type="coiled-coil region" evidence="13">
    <location>
        <begin position="281"/>
        <end position="343"/>
    </location>
</feature>
<dbReference type="GO" id="GO:0030286">
    <property type="term" value="C:dynein complex"/>
    <property type="evidence" value="ECO:0007669"/>
    <property type="project" value="UniProtKB-KW"/>
</dbReference>
<evidence type="ECO:0000256" key="5">
    <source>
        <dbReference type="ARBA" id="ARBA00022741"/>
    </source>
</evidence>
<dbReference type="InterPro" id="IPR043160">
    <property type="entry name" value="Dynein_C_barrel"/>
</dbReference>
<dbReference type="Pfam" id="PF12780">
    <property type="entry name" value="AAA_8"/>
    <property type="match status" value="1"/>
</dbReference>
<protein>
    <submittedName>
        <fullName evidence="19">Dynein heavy chain 1, axonemal</fullName>
    </submittedName>
</protein>
<dbReference type="Gene3D" id="1.20.920.20">
    <property type="match status" value="1"/>
</dbReference>
<dbReference type="GO" id="GO:0005874">
    <property type="term" value="C:microtubule"/>
    <property type="evidence" value="ECO:0007669"/>
    <property type="project" value="UniProtKB-KW"/>
</dbReference>